<reference evidence="3" key="1">
    <citation type="submission" date="2014-09" db="EMBL/GenBank/DDBJ databases">
        <authorList>
            <person name="Sharma Rahul"/>
            <person name="Thines Marco"/>
        </authorList>
    </citation>
    <scope>NUCLEOTIDE SEQUENCE [LARGE SCALE GENOMIC DNA]</scope>
</reference>
<evidence type="ECO:0000313" key="3">
    <source>
        <dbReference type="Proteomes" id="UP000054928"/>
    </source>
</evidence>
<evidence type="ECO:0000256" key="1">
    <source>
        <dbReference type="SAM" id="MobiDB-lite"/>
    </source>
</evidence>
<feature type="compositionally biased region" description="Basic and acidic residues" evidence="1">
    <location>
        <begin position="70"/>
        <end position="82"/>
    </location>
</feature>
<feature type="region of interest" description="Disordered" evidence="1">
    <location>
        <begin position="63"/>
        <end position="89"/>
    </location>
</feature>
<proteinExistence type="predicted"/>
<dbReference type="EMBL" id="CCYD01000428">
    <property type="protein sequence ID" value="CEG39412.1"/>
    <property type="molecule type" value="Genomic_DNA"/>
</dbReference>
<name>A0A0P1AFB4_PLAHL</name>
<dbReference type="RefSeq" id="XP_024575781.1">
    <property type="nucleotide sequence ID" value="XM_024724956.1"/>
</dbReference>
<dbReference type="OMA" id="ANQCQEQ"/>
<evidence type="ECO:0000313" key="2">
    <source>
        <dbReference type="EMBL" id="CEG39412.1"/>
    </source>
</evidence>
<protein>
    <submittedName>
        <fullName evidence="2">Uncharacterized protein</fullName>
    </submittedName>
</protein>
<accession>A0A0P1AFB4</accession>
<keyword evidence="3" id="KW-1185">Reference proteome</keyword>
<sequence>MQWTDELNALLNQCVFACSYDFKVSCDLFCQQVAKLRLWHGNEALELTANQCQEQWMVLNPVEEDEDGEESRNEEIEKDKSVNDTQNEGPRLELLLSDAELDELLMALPRHEEQDRVLPSSASDVKDRKSSEMQWVLAFLTDPDAIDTVDIEAKYFIGSREHHNDDNYQNFLQDLHKANLLVPPPPITAVDRRCNQQLHSNVVVAQNENQDGGEDQEEWECTRHAIKHLKKFC</sequence>
<dbReference type="GeneID" id="36404716"/>
<dbReference type="AlphaFoldDB" id="A0A0P1AFB4"/>
<dbReference type="Proteomes" id="UP000054928">
    <property type="component" value="Unassembled WGS sequence"/>
</dbReference>
<dbReference type="OrthoDB" id="168051at2759"/>
<organism evidence="2 3">
    <name type="scientific">Plasmopara halstedii</name>
    <name type="common">Downy mildew of sunflower</name>
    <dbReference type="NCBI Taxonomy" id="4781"/>
    <lineage>
        <taxon>Eukaryota</taxon>
        <taxon>Sar</taxon>
        <taxon>Stramenopiles</taxon>
        <taxon>Oomycota</taxon>
        <taxon>Peronosporomycetes</taxon>
        <taxon>Peronosporales</taxon>
        <taxon>Peronosporaceae</taxon>
        <taxon>Plasmopara</taxon>
    </lineage>
</organism>